<dbReference type="GO" id="GO:0008270">
    <property type="term" value="F:zinc ion binding"/>
    <property type="evidence" value="ECO:0007669"/>
    <property type="project" value="UniProtKB-KW"/>
</dbReference>
<dbReference type="EMBL" id="KN833040">
    <property type="protein sequence ID" value="KIM75944.1"/>
    <property type="molecule type" value="Genomic_DNA"/>
</dbReference>
<keyword evidence="1" id="KW-0479">Metal-binding</keyword>
<name>A0A0C3F7P5_PILCF</name>
<dbReference type="GO" id="GO:0008124">
    <property type="term" value="F:4-alpha-hydroxytetrahydrobiopterin dehydratase activity"/>
    <property type="evidence" value="ECO:0007669"/>
    <property type="project" value="InterPro"/>
</dbReference>
<gene>
    <name evidence="3" type="ORF">PILCRDRAFT_659628</name>
</gene>
<keyword evidence="4" id="KW-1185">Reference proteome</keyword>
<dbReference type="AlphaFoldDB" id="A0A0C3F7P5"/>
<dbReference type="PROSITE" id="PS50158">
    <property type="entry name" value="ZF_CCHC"/>
    <property type="match status" value="1"/>
</dbReference>
<dbReference type="OrthoDB" id="3263285at2759"/>
<feature type="domain" description="CCHC-type" evidence="2">
    <location>
        <begin position="305"/>
        <end position="320"/>
    </location>
</feature>
<keyword evidence="1" id="KW-0862">Zinc</keyword>
<dbReference type="GO" id="GO:0006729">
    <property type="term" value="P:tetrahydrobiopterin biosynthetic process"/>
    <property type="evidence" value="ECO:0007669"/>
    <property type="project" value="InterPro"/>
</dbReference>
<dbReference type="GO" id="GO:0003676">
    <property type="term" value="F:nucleic acid binding"/>
    <property type="evidence" value="ECO:0007669"/>
    <property type="project" value="InterPro"/>
</dbReference>
<evidence type="ECO:0000313" key="4">
    <source>
        <dbReference type="Proteomes" id="UP000054166"/>
    </source>
</evidence>
<reference evidence="4" key="2">
    <citation type="submission" date="2015-01" db="EMBL/GenBank/DDBJ databases">
        <title>Evolutionary Origins and Diversification of the Mycorrhizal Mutualists.</title>
        <authorList>
            <consortium name="DOE Joint Genome Institute"/>
            <consortium name="Mycorrhizal Genomics Consortium"/>
            <person name="Kohler A."/>
            <person name="Kuo A."/>
            <person name="Nagy L.G."/>
            <person name="Floudas D."/>
            <person name="Copeland A."/>
            <person name="Barry K.W."/>
            <person name="Cichocki N."/>
            <person name="Veneault-Fourrey C."/>
            <person name="LaButti K."/>
            <person name="Lindquist E.A."/>
            <person name="Lipzen A."/>
            <person name="Lundell T."/>
            <person name="Morin E."/>
            <person name="Murat C."/>
            <person name="Riley R."/>
            <person name="Ohm R."/>
            <person name="Sun H."/>
            <person name="Tunlid A."/>
            <person name="Henrissat B."/>
            <person name="Grigoriev I.V."/>
            <person name="Hibbett D.S."/>
            <person name="Martin F."/>
        </authorList>
    </citation>
    <scope>NUCLEOTIDE SEQUENCE [LARGE SCALE GENOMIC DNA]</scope>
    <source>
        <strain evidence="4">F 1598</strain>
    </source>
</reference>
<evidence type="ECO:0000256" key="1">
    <source>
        <dbReference type="PROSITE-ProRule" id="PRU00047"/>
    </source>
</evidence>
<organism evidence="3 4">
    <name type="scientific">Piloderma croceum (strain F 1598)</name>
    <dbReference type="NCBI Taxonomy" id="765440"/>
    <lineage>
        <taxon>Eukaryota</taxon>
        <taxon>Fungi</taxon>
        <taxon>Dikarya</taxon>
        <taxon>Basidiomycota</taxon>
        <taxon>Agaricomycotina</taxon>
        <taxon>Agaricomycetes</taxon>
        <taxon>Agaricomycetidae</taxon>
        <taxon>Atheliales</taxon>
        <taxon>Atheliaceae</taxon>
        <taxon>Piloderma</taxon>
    </lineage>
</organism>
<evidence type="ECO:0000259" key="2">
    <source>
        <dbReference type="PROSITE" id="PS50158"/>
    </source>
</evidence>
<dbReference type="HOGENOM" id="CLU_774137_0_0_1"/>
<keyword evidence="1" id="KW-0863">Zinc-finger</keyword>
<evidence type="ECO:0000313" key="3">
    <source>
        <dbReference type="EMBL" id="KIM75944.1"/>
    </source>
</evidence>
<proteinExistence type="predicted"/>
<dbReference type="Proteomes" id="UP000054166">
    <property type="component" value="Unassembled WGS sequence"/>
</dbReference>
<sequence length="358" mass="40138">MYSRLLAYRRNAISLHSFSGMTCHSTSSPSLTCFPAARCISASASRKSDKPLAPSYIHNPNGPLIDIAAAPSEEHLSSVKNKQESPSANDFVEIPADIYDSDKTHAIANPFLHHDPEPIPELPMDIEVHARHITLEHMEQYIQPLYTRRWGIGVSRVKYSRGDSKISRLLPQLSKGFSFVHYATVLKFASEIMSIASEEKHQAQVVINDNVVHVNTRTIQAWPRLTVPAADSIKPAVTLRDIRLAILVERNFTESYEPDGSGSSVYIGKTQPSTPRAIGETVMANIRHFRSMTKRPKRRFRGRECTICGRNGHHMVNCPRRFITEPHKPCPLCNGMHWKINCPSLLPQAPTLPVAKRV</sequence>
<protein>
    <recommendedName>
        <fullName evidence="2">CCHC-type domain-containing protein</fullName>
    </recommendedName>
</protein>
<dbReference type="STRING" id="765440.A0A0C3F7P5"/>
<accession>A0A0C3F7P5</accession>
<dbReference type="InterPro" id="IPR036428">
    <property type="entry name" value="PCD_sf"/>
</dbReference>
<reference evidence="3 4" key="1">
    <citation type="submission" date="2014-04" db="EMBL/GenBank/DDBJ databases">
        <authorList>
            <consortium name="DOE Joint Genome Institute"/>
            <person name="Kuo A."/>
            <person name="Tarkka M."/>
            <person name="Buscot F."/>
            <person name="Kohler A."/>
            <person name="Nagy L.G."/>
            <person name="Floudas D."/>
            <person name="Copeland A."/>
            <person name="Barry K.W."/>
            <person name="Cichocki N."/>
            <person name="Veneault-Fourrey C."/>
            <person name="LaButti K."/>
            <person name="Lindquist E.A."/>
            <person name="Lipzen A."/>
            <person name="Lundell T."/>
            <person name="Morin E."/>
            <person name="Murat C."/>
            <person name="Sun H."/>
            <person name="Tunlid A."/>
            <person name="Henrissat B."/>
            <person name="Grigoriev I.V."/>
            <person name="Hibbett D.S."/>
            <person name="Martin F."/>
            <person name="Nordberg H.P."/>
            <person name="Cantor M.N."/>
            <person name="Hua S.X."/>
        </authorList>
    </citation>
    <scope>NUCLEOTIDE SEQUENCE [LARGE SCALE GENOMIC DNA]</scope>
    <source>
        <strain evidence="3 4">F 1598</strain>
    </source>
</reference>
<dbReference type="InParanoid" id="A0A0C3F7P5"/>
<dbReference type="Gene3D" id="4.10.60.10">
    <property type="entry name" value="Zinc finger, CCHC-type"/>
    <property type="match status" value="1"/>
</dbReference>
<dbReference type="InterPro" id="IPR001878">
    <property type="entry name" value="Znf_CCHC"/>
</dbReference>
<dbReference type="Gene3D" id="3.30.1360.20">
    <property type="entry name" value="Transcriptional coactivator/pterin dehydratase"/>
    <property type="match status" value="1"/>
</dbReference>